<evidence type="ECO:0000313" key="2">
    <source>
        <dbReference type="EMBL" id="PMP14065.1"/>
    </source>
</evidence>
<evidence type="ECO:0000256" key="1">
    <source>
        <dbReference type="SAM" id="Phobius"/>
    </source>
</evidence>
<organism evidence="2 3">
    <name type="scientific">Vibrio breoganii</name>
    <dbReference type="NCBI Taxonomy" id="553239"/>
    <lineage>
        <taxon>Bacteria</taxon>
        <taxon>Pseudomonadati</taxon>
        <taxon>Pseudomonadota</taxon>
        <taxon>Gammaproteobacteria</taxon>
        <taxon>Vibrionales</taxon>
        <taxon>Vibrionaceae</taxon>
        <taxon>Vibrio</taxon>
    </lineage>
</organism>
<proteinExistence type="predicted"/>
<keyword evidence="1" id="KW-1133">Transmembrane helix</keyword>
<evidence type="ECO:0008006" key="4">
    <source>
        <dbReference type="Google" id="ProtNLM"/>
    </source>
</evidence>
<dbReference type="Pfam" id="PF14348">
    <property type="entry name" value="DtrJ-like"/>
    <property type="match status" value="1"/>
</dbReference>
<keyword evidence="1" id="KW-0472">Membrane</keyword>
<feature type="transmembrane region" description="Helical" evidence="1">
    <location>
        <begin position="197"/>
        <end position="216"/>
    </location>
</feature>
<gene>
    <name evidence="2" type="ORF">BCS93_04560</name>
</gene>
<name>A0AAP8MZV6_9VIBR</name>
<dbReference type="AlphaFoldDB" id="A0AAP8MZV6"/>
<protein>
    <recommendedName>
        <fullName evidence="4">DUF4400 domain-containing protein</fullName>
    </recommendedName>
</protein>
<dbReference type="EMBL" id="MDBO01000036">
    <property type="protein sequence ID" value="PMP14065.1"/>
    <property type="molecule type" value="Genomic_DNA"/>
</dbReference>
<reference evidence="3" key="1">
    <citation type="submission" date="2016-07" db="EMBL/GenBank/DDBJ databases">
        <title>Nontailed viruses are major unrecognized killers of bacteria in the ocean.</title>
        <authorList>
            <person name="Kauffman K."/>
            <person name="Hussain F."/>
            <person name="Yang J."/>
            <person name="Arevalo P."/>
            <person name="Brown J."/>
            <person name="Cutler M."/>
            <person name="Kelly L."/>
            <person name="Polz M.F."/>
        </authorList>
    </citation>
    <scope>NUCLEOTIDE SEQUENCE [LARGE SCALE GENOMIC DNA]</scope>
    <source>
        <strain evidence="3">10N.222.49.A5</strain>
    </source>
</reference>
<feature type="transmembrane region" description="Helical" evidence="1">
    <location>
        <begin position="134"/>
        <end position="153"/>
    </location>
</feature>
<feature type="transmembrane region" description="Helical" evidence="1">
    <location>
        <begin position="174"/>
        <end position="191"/>
    </location>
</feature>
<dbReference type="InterPro" id="IPR022266">
    <property type="entry name" value="DtrJ-like"/>
</dbReference>
<keyword evidence="1" id="KW-0812">Transmembrane</keyword>
<dbReference type="Proteomes" id="UP000235611">
    <property type="component" value="Unassembled WGS sequence"/>
</dbReference>
<evidence type="ECO:0000313" key="3">
    <source>
        <dbReference type="Proteomes" id="UP000235611"/>
    </source>
</evidence>
<feature type="transmembrane region" description="Helical" evidence="1">
    <location>
        <begin position="14"/>
        <end position="32"/>
    </location>
</feature>
<accession>A0AAP8MZV6</accession>
<dbReference type="RefSeq" id="WP_102460297.1">
    <property type="nucleotide sequence ID" value="NZ_MCXS01000025.1"/>
</dbReference>
<sequence length="219" mass="24900">MADEVQTDYSKKPFWLVLFIIVSQIIFLASLVSPESVRESMIDEVQYMRGVYGDSATLSIYDSAQTMSDKVLHESGFVKKTKTILLPEEYRRTRQVEDIKNFNTGFWVVVERVIDGVMVNIEFALLRVYAVKPWLLMAVLVLVASTITGFLHREVKKHGFEYSSPLRHGIARRIIYLLPIIGYLLVVTPIAMPPHVYPIVLAVCGLCVAFMVSNTIKRV</sequence>
<comment type="caution">
    <text evidence="2">The sequence shown here is derived from an EMBL/GenBank/DDBJ whole genome shotgun (WGS) entry which is preliminary data.</text>
</comment>